<reference evidence="1" key="1">
    <citation type="submission" date="2011-07" db="EMBL/GenBank/DDBJ databases">
        <authorList>
            <person name="Stanhope M.J."/>
            <person name="Durkin A.S."/>
            <person name="Hostetler J."/>
            <person name="Kim M."/>
            <person name="Radune D."/>
            <person name="Singh I."/>
            <person name="Town C.D."/>
        </authorList>
    </citation>
    <scope>NUCLEOTIDE SEQUENCE [LARGE SCALE GENOMIC DNA]</scope>
    <source>
        <strain evidence="1">HS-6</strain>
    </source>
</reference>
<evidence type="ECO:0000313" key="2">
    <source>
        <dbReference type="Proteomes" id="UP000004322"/>
    </source>
</evidence>
<comment type="caution">
    <text evidence="1">The sequence shown here is derived from an EMBL/GenBank/DDBJ whole genome shotgun (WGS) entry which is preliminary data.</text>
</comment>
<dbReference type="Proteomes" id="UP000004322">
    <property type="component" value="Unassembled WGS sequence"/>
</dbReference>
<accession>G5JNW4</accession>
<name>G5JNW4_STRCG</name>
<gene>
    <name evidence="1" type="ORF">STRCR_1495</name>
</gene>
<dbReference type="AlphaFoldDB" id="G5JNW4"/>
<keyword evidence="2" id="KW-1185">Reference proteome</keyword>
<sequence length="338" mass="39193">MQSHLNAINQMNGFFETIYIHKAWRIDDVEETPYLVDEQWHEFKISFSDTGGINIKDTTMRHNDIPNTPRSKEVDIAWETHEYRSDITGDYKSQMDKELRKAYYDIEQKRAKAQAEYVEKVVKQAVDTTAMATTLVVAPEMVPLMSAVLAGTPEAVKGLAPTEIQLLLNQSEFSEYYKDYTKQMAQYDKKELELREKSSSNLFNEGGWYLEESSSKDAYGKDVYGKDDDPNIVATSRDHFNDFGAIMREKYLDDHGVTEYLNGQQLEKYEQTLRDSNIIDDKTIDYLTNPDSQYTYEELDWKDVSQALELLDDRDIPDASDKIDESGFREDLSNRYVI</sequence>
<dbReference type="STRING" id="873449.STRCR_1495"/>
<protein>
    <submittedName>
        <fullName evidence="1">Uncharacterized protein</fullName>
    </submittedName>
</protein>
<organism evidence="1 2">
    <name type="scientific">Streptococcus criceti HS-6</name>
    <dbReference type="NCBI Taxonomy" id="873449"/>
    <lineage>
        <taxon>Bacteria</taxon>
        <taxon>Bacillati</taxon>
        <taxon>Bacillota</taxon>
        <taxon>Bacilli</taxon>
        <taxon>Lactobacillales</taxon>
        <taxon>Streptococcaceae</taxon>
        <taxon>Streptococcus</taxon>
    </lineage>
</organism>
<dbReference type="EMBL" id="AEUV02000002">
    <property type="protein sequence ID" value="EHI75370.1"/>
    <property type="molecule type" value="Genomic_DNA"/>
</dbReference>
<proteinExistence type="predicted"/>
<evidence type="ECO:0000313" key="1">
    <source>
        <dbReference type="EMBL" id="EHI75370.1"/>
    </source>
</evidence>